<dbReference type="InterPro" id="IPR036380">
    <property type="entry name" value="Isochorismatase-like_sf"/>
</dbReference>
<keyword evidence="4" id="KW-1185">Reference proteome</keyword>
<dbReference type="Gene3D" id="3.40.50.850">
    <property type="entry name" value="Isochorismatase-like"/>
    <property type="match status" value="1"/>
</dbReference>
<evidence type="ECO:0000313" key="3">
    <source>
        <dbReference type="EMBL" id="MDP9889433.1"/>
    </source>
</evidence>
<dbReference type="PANTHER" id="PTHR43540">
    <property type="entry name" value="PEROXYUREIDOACRYLATE/UREIDOACRYLATE AMIDOHYDROLASE-RELATED"/>
    <property type="match status" value="1"/>
</dbReference>
<dbReference type="Pfam" id="PF00857">
    <property type="entry name" value="Isochorismatase"/>
    <property type="match status" value="1"/>
</dbReference>
<protein>
    <submittedName>
        <fullName evidence="3">Nicotinamidase-related amidase</fullName>
    </submittedName>
</protein>
<dbReference type="Proteomes" id="UP001226577">
    <property type="component" value="Unassembled WGS sequence"/>
</dbReference>
<accession>A0ABT9RXS4</accession>
<dbReference type="PANTHER" id="PTHR43540:SF6">
    <property type="entry name" value="ISOCHORISMATASE-LIKE DOMAIN-CONTAINING PROTEIN"/>
    <property type="match status" value="1"/>
</dbReference>
<comment type="caution">
    <text evidence="3">The sequence shown here is derived from an EMBL/GenBank/DDBJ whole genome shotgun (WGS) entry which is preliminary data.</text>
</comment>
<dbReference type="RefSeq" id="WP_141944378.1">
    <property type="nucleotide sequence ID" value="NZ_JAUSRE010000016.1"/>
</dbReference>
<sequence>MIALLVIDMQNAFFETPELAAQQERVVGECNRLLEGFKAAGHKALLVGTEHERDKSTWTLSMLDDDQGFIFRGSEQAQLVPGLITEDLPQLNKTRDSGFVGTNLLARLRNWDAGEVVLAGVSTHNCIAQTAADAFAHNIRVTYAKDAMASEAHQDAADMLRILSATYRQPIQSSDEILGRLSEANQQADSLH</sequence>
<dbReference type="CDD" id="cd00431">
    <property type="entry name" value="cysteine_hydrolases"/>
    <property type="match status" value="1"/>
</dbReference>
<name>A0ABT9RXS4_9MICC</name>
<dbReference type="SUPFAM" id="SSF52499">
    <property type="entry name" value="Isochorismatase-like hydrolases"/>
    <property type="match status" value="1"/>
</dbReference>
<dbReference type="InterPro" id="IPR050272">
    <property type="entry name" value="Isochorismatase-like_hydrls"/>
</dbReference>
<organism evidence="3 4">
    <name type="scientific">Pseudarthrobacter enclensis</name>
    <dbReference type="NCBI Taxonomy" id="993070"/>
    <lineage>
        <taxon>Bacteria</taxon>
        <taxon>Bacillati</taxon>
        <taxon>Actinomycetota</taxon>
        <taxon>Actinomycetes</taxon>
        <taxon>Micrococcales</taxon>
        <taxon>Micrococcaceae</taxon>
        <taxon>Pseudarthrobacter</taxon>
    </lineage>
</organism>
<dbReference type="EMBL" id="JAUSRE010000016">
    <property type="protein sequence ID" value="MDP9889433.1"/>
    <property type="molecule type" value="Genomic_DNA"/>
</dbReference>
<reference evidence="3 4" key="1">
    <citation type="submission" date="2023-07" db="EMBL/GenBank/DDBJ databases">
        <title>Sorghum-associated microbial communities from plants grown in Nebraska, USA.</title>
        <authorList>
            <person name="Schachtman D."/>
        </authorList>
    </citation>
    <scope>NUCLEOTIDE SEQUENCE [LARGE SCALE GENOMIC DNA]</scope>
    <source>
        <strain evidence="3 4">CC222</strain>
    </source>
</reference>
<evidence type="ECO:0000256" key="1">
    <source>
        <dbReference type="ARBA" id="ARBA00022801"/>
    </source>
</evidence>
<dbReference type="InterPro" id="IPR000868">
    <property type="entry name" value="Isochorismatase-like_dom"/>
</dbReference>
<feature type="domain" description="Isochorismatase-like" evidence="2">
    <location>
        <begin position="3"/>
        <end position="164"/>
    </location>
</feature>
<evidence type="ECO:0000313" key="4">
    <source>
        <dbReference type="Proteomes" id="UP001226577"/>
    </source>
</evidence>
<evidence type="ECO:0000259" key="2">
    <source>
        <dbReference type="Pfam" id="PF00857"/>
    </source>
</evidence>
<proteinExistence type="predicted"/>
<gene>
    <name evidence="3" type="ORF">J2X98_003043</name>
</gene>
<keyword evidence="1" id="KW-0378">Hydrolase</keyword>